<keyword evidence="3" id="KW-1003">Cell membrane</keyword>
<feature type="transmembrane region" description="Helical" evidence="7">
    <location>
        <begin position="251"/>
        <end position="272"/>
    </location>
</feature>
<evidence type="ECO:0000313" key="10">
    <source>
        <dbReference type="Proteomes" id="UP000214603"/>
    </source>
</evidence>
<evidence type="ECO:0000256" key="6">
    <source>
        <dbReference type="ARBA" id="ARBA00023136"/>
    </source>
</evidence>
<feature type="transmembrane region" description="Helical" evidence="7">
    <location>
        <begin position="119"/>
        <end position="140"/>
    </location>
</feature>
<keyword evidence="6 7" id="KW-0472">Membrane</keyword>
<dbReference type="SUPFAM" id="SSF161098">
    <property type="entry name" value="MetI-like"/>
    <property type="match status" value="1"/>
</dbReference>
<gene>
    <name evidence="9" type="ORF">CEY11_18570</name>
</gene>
<sequence>MPMKSAVMVSKKTSPRRSRGPDVSVVLAFVALAAILAAVVLGDVITRYGATTPILGARLQPPSLAHFFGTDNFARDVFDRAIVGARTSIIIGLGTAIVSSVLGGACGILVAVWRGLDNFVMRILDGFIAFPPIILAILIIATFGGGYWQVIFALSVVFFPRIARVTRGVSLGVTSAPFVEAVKVMGGPRWRAAVRHVMPNTIGPIAVQATYVMARAIVIDAGLSFLGLSVPPPTPSWGNMLGEGRLYITQAWWLTIAPGLCIAVTAMAVNIIGDWLRDKSDVITGGKR</sequence>
<dbReference type="AlphaFoldDB" id="A0A225MB95"/>
<feature type="transmembrane region" description="Helical" evidence="7">
    <location>
        <begin position="89"/>
        <end position="112"/>
    </location>
</feature>
<evidence type="ECO:0000256" key="1">
    <source>
        <dbReference type="ARBA" id="ARBA00004651"/>
    </source>
</evidence>
<dbReference type="GO" id="GO:0055085">
    <property type="term" value="P:transmembrane transport"/>
    <property type="evidence" value="ECO:0007669"/>
    <property type="project" value="InterPro"/>
</dbReference>
<comment type="similarity">
    <text evidence="7">Belongs to the binding-protein-dependent transport system permease family.</text>
</comment>
<dbReference type="InterPro" id="IPR050366">
    <property type="entry name" value="BP-dependent_transpt_permease"/>
</dbReference>
<evidence type="ECO:0000256" key="7">
    <source>
        <dbReference type="RuleBase" id="RU363032"/>
    </source>
</evidence>
<evidence type="ECO:0000256" key="5">
    <source>
        <dbReference type="ARBA" id="ARBA00022989"/>
    </source>
</evidence>
<evidence type="ECO:0000256" key="4">
    <source>
        <dbReference type="ARBA" id="ARBA00022692"/>
    </source>
</evidence>
<name>A0A225MB95_9BURK</name>
<dbReference type="PROSITE" id="PS50928">
    <property type="entry name" value="ABC_TM1"/>
    <property type="match status" value="1"/>
</dbReference>
<dbReference type="Proteomes" id="UP000214603">
    <property type="component" value="Unassembled WGS sequence"/>
</dbReference>
<keyword evidence="5 7" id="KW-1133">Transmembrane helix</keyword>
<dbReference type="PANTHER" id="PTHR43386">
    <property type="entry name" value="OLIGOPEPTIDE TRANSPORT SYSTEM PERMEASE PROTEIN APPC"/>
    <property type="match status" value="1"/>
</dbReference>
<dbReference type="GO" id="GO:0005886">
    <property type="term" value="C:plasma membrane"/>
    <property type="evidence" value="ECO:0007669"/>
    <property type="project" value="UniProtKB-SubCell"/>
</dbReference>
<keyword evidence="4 7" id="KW-0812">Transmembrane</keyword>
<keyword evidence="2 7" id="KW-0813">Transport</keyword>
<reference evidence="10" key="1">
    <citation type="submission" date="2017-06" db="EMBL/GenBank/DDBJ databases">
        <title>Herbaspirillum phytohormonus sp. nov., isolated from the root nodule of Robinia pseudoacacia in lead-zinc mine.</title>
        <authorList>
            <person name="Fan M."/>
            <person name="Lin Y."/>
        </authorList>
    </citation>
    <scope>NUCLEOTIDE SEQUENCE [LARGE SCALE GENOMIC DNA]</scope>
    <source>
        <strain evidence="10">SC-089</strain>
    </source>
</reference>
<dbReference type="CDD" id="cd06261">
    <property type="entry name" value="TM_PBP2"/>
    <property type="match status" value="1"/>
</dbReference>
<dbReference type="EMBL" id="NJIH01000010">
    <property type="protein sequence ID" value="OWT56881.1"/>
    <property type="molecule type" value="Genomic_DNA"/>
</dbReference>
<keyword evidence="10" id="KW-1185">Reference proteome</keyword>
<dbReference type="Pfam" id="PF00528">
    <property type="entry name" value="BPD_transp_1"/>
    <property type="match status" value="1"/>
</dbReference>
<protein>
    <submittedName>
        <fullName evidence="9">Peptide ABC transporter permease</fullName>
    </submittedName>
</protein>
<dbReference type="PANTHER" id="PTHR43386:SF25">
    <property type="entry name" value="PEPTIDE ABC TRANSPORTER PERMEASE PROTEIN"/>
    <property type="match status" value="1"/>
</dbReference>
<accession>A0A225MB95</accession>
<organism evidence="9 10">
    <name type="scientific">Candidimonas nitroreducens</name>
    <dbReference type="NCBI Taxonomy" id="683354"/>
    <lineage>
        <taxon>Bacteria</taxon>
        <taxon>Pseudomonadati</taxon>
        <taxon>Pseudomonadota</taxon>
        <taxon>Betaproteobacteria</taxon>
        <taxon>Burkholderiales</taxon>
        <taxon>Alcaligenaceae</taxon>
        <taxon>Candidimonas</taxon>
    </lineage>
</organism>
<evidence type="ECO:0000313" key="9">
    <source>
        <dbReference type="EMBL" id="OWT56881.1"/>
    </source>
</evidence>
<evidence type="ECO:0000256" key="2">
    <source>
        <dbReference type="ARBA" id="ARBA00022448"/>
    </source>
</evidence>
<dbReference type="Gene3D" id="1.10.3720.10">
    <property type="entry name" value="MetI-like"/>
    <property type="match status" value="1"/>
</dbReference>
<feature type="domain" description="ABC transmembrane type-1" evidence="8">
    <location>
        <begin position="85"/>
        <end position="273"/>
    </location>
</feature>
<evidence type="ECO:0000256" key="3">
    <source>
        <dbReference type="ARBA" id="ARBA00022475"/>
    </source>
</evidence>
<dbReference type="InterPro" id="IPR000515">
    <property type="entry name" value="MetI-like"/>
</dbReference>
<comment type="caution">
    <text evidence="9">The sequence shown here is derived from an EMBL/GenBank/DDBJ whole genome shotgun (WGS) entry which is preliminary data.</text>
</comment>
<evidence type="ECO:0000259" key="8">
    <source>
        <dbReference type="PROSITE" id="PS50928"/>
    </source>
</evidence>
<proteinExistence type="inferred from homology"/>
<comment type="subcellular location">
    <subcellularLocation>
        <location evidence="1 7">Cell membrane</location>
        <topology evidence="1 7">Multi-pass membrane protein</topology>
    </subcellularLocation>
</comment>
<dbReference type="InterPro" id="IPR035906">
    <property type="entry name" value="MetI-like_sf"/>
</dbReference>